<dbReference type="EMBL" id="PFBU01000059">
    <property type="protein sequence ID" value="PIR78177.1"/>
    <property type="molecule type" value="Genomic_DNA"/>
</dbReference>
<sequence>MSKELEYLEEESYYNCTDLGLCAFLVTLKFELVDIDKTNPKRASFIFPESDSLQQVIKQYWPSQERLFFDNLKSLKSRLYSE</sequence>
<dbReference type="Pfam" id="PF18903">
    <property type="entry name" value="DUF5659"/>
    <property type="match status" value="1"/>
</dbReference>
<dbReference type="AlphaFoldDB" id="A0A2H0TY72"/>
<feature type="domain" description="DUF5659" evidence="1">
    <location>
        <begin position="12"/>
        <end position="80"/>
    </location>
</feature>
<evidence type="ECO:0000313" key="2">
    <source>
        <dbReference type="EMBL" id="PIR78177.1"/>
    </source>
</evidence>
<dbReference type="Proteomes" id="UP000230852">
    <property type="component" value="Unassembled WGS sequence"/>
</dbReference>
<evidence type="ECO:0000259" key="1">
    <source>
        <dbReference type="Pfam" id="PF18903"/>
    </source>
</evidence>
<accession>A0A2H0TY72</accession>
<reference evidence="3" key="1">
    <citation type="submission" date="2017-09" db="EMBL/GenBank/DDBJ databases">
        <title>Depth-based differentiation of microbial function through sediment-hosted aquifers and enrichment of novel symbionts in the deep terrestrial subsurface.</title>
        <authorList>
            <person name="Probst A.J."/>
            <person name="Ladd B."/>
            <person name="Jarett J.K."/>
            <person name="Geller-Mcgrath D.E."/>
            <person name="Sieber C.M.K."/>
            <person name="Emerson J.B."/>
            <person name="Anantharaman K."/>
            <person name="Thomas B.C."/>
            <person name="Malmstrom R."/>
            <person name="Stieglmeier M."/>
            <person name="Klingl A."/>
            <person name="Woyke T."/>
            <person name="Ryan C.M."/>
            <person name="Banfield J.F."/>
        </authorList>
    </citation>
    <scope>NUCLEOTIDE SEQUENCE [LARGE SCALE GENOMIC DNA]</scope>
</reference>
<comment type="caution">
    <text evidence="2">The sequence shown here is derived from an EMBL/GenBank/DDBJ whole genome shotgun (WGS) entry which is preliminary data.</text>
</comment>
<gene>
    <name evidence="2" type="ORF">COU28_03045</name>
</gene>
<evidence type="ECO:0000313" key="3">
    <source>
        <dbReference type="Proteomes" id="UP000230852"/>
    </source>
</evidence>
<name>A0A2H0TY72_9BACT</name>
<proteinExistence type="predicted"/>
<dbReference type="InterPro" id="IPR043718">
    <property type="entry name" value="DUF5659"/>
</dbReference>
<protein>
    <recommendedName>
        <fullName evidence="1">DUF5659 domain-containing protein</fullName>
    </recommendedName>
</protein>
<organism evidence="2 3">
    <name type="scientific">Candidatus Magasanikbacteria bacterium CG10_big_fil_rev_8_21_14_0_10_36_16</name>
    <dbReference type="NCBI Taxonomy" id="1974645"/>
    <lineage>
        <taxon>Bacteria</taxon>
        <taxon>Candidatus Magasanikiibacteriota</taxon>
    </lineage>
</organism>